<keyword evidence="6" id="KW-1185">Reference proteome</keyword>
<dbReference type="SMR" id="A0A1S3YB25"/>
<evidence type="ECO:0000256" key="1">
    <source>
        <dbReference type="ARBA" id="ARBA00008956"/>
    </source>
</evidence>
<evidence type="ECO:0000256" key="3">
    <source>
        <dbReference type="ARBA" id="ARBA00022782"/>
    </source>
</evidence>
<dbReference type="OrthoDB" id="1224880at2759"/>
<dbReference type="GeneID" id="107774410"/>
<dbReference type="Proteomes" id="UP000790787">
    <property type="component" value="Chromosome 4"/>
</dbReference>
<evidence type="ECO:0000256" key="4">
    <source>
        <dbReference type="ARBA" id="ARBA00023089"/>
    </source>
</evidence>
<dbReference type="RefSeq" id="XP_016449415.1">
    <property type="nucleotide sequence ID" value="XM_016593929.1"/>
</dbReference>
<sequence>MAKPADTAATATPQSQQTVNDSLQNVNKQSEFQQPPTHSQDDSIANLRKLTDSLSAFQRCFADLHQHIDSIRTVIDSMLPPLTTNTTPLPTSSPPPAPAAEPEPSWESDPSEGEGEEKEKEKEEEVKSPPHPELKSAHRAELESLCKTMSGRGLRRYMGMHLSDIKGLLEQVPKALRLSPNPARLVLECVGKFYSQKGSVFVKCSHMVRSRLASVLVLECFLLLGINDEIEKRVKQEAEQAALAWRKRLIAEGGVLKAKEIDARGLLMLIGSFGIPGRFRNEDIRDLLQVSCIKRYYRALRRSNVLVAKIPEIIEGMLKQKMEVDAVHIAYTFGFEDRFNPQRLLTSFLLDTKESLKKMKENSHGSHAAVNEEKRKHLFALKSVIKCLERHDTDPSKLIPGWQINEKIMKLEKEIAELDKQTGGKMAQKRKLDETESSRRFRNKEAKQSRIPPWLRQQRVVNHVDSDCTLLERQNAGHVHGYTVSSSVLHGPVAGSMHENVADSLAATVAMGRDGARILASVDGIRAGISEGMDIVQQGASYAGGHGRTLVDSTPEQIGSHTGQLYGWCGNAAVYDGLASCSYAYRPSSYLEGSTGLPNTQPSDAYRSPPYLEGSTGLPNTIHSDAHRPPPYLEGSAGLPNAIHSDAYRPPPYLEGSAGLPNAIHSDAYRPPPYLEGSAGLPNAIPGDVAGRSSASDIYQVADTVTASELYRNRGSRAVDVVSSAASAHPSSYLYWPR</sequence>
<accession>A0A1S3YB25</accession>
<keyword evidence="3 5" id="KW-0221">Differentiation</keyword>
<dbReference type="Pfam" id="PF07899">
    <property type="entry name" value="Frigida"/>
    <property type="match status" value="1"/>
</dbReference>
<dbReference type="GO" id="GO:0030154">
    <property type="term" value="P:cell differentiation"/>
    <property type="evidence" value="ECO:0007669"/>
    <property type="project" value="UniProtKB-KW"/>
</dbReference>
<dbReference type="KEGG" id="nta:107774410"/>
<protein>
    <recommendedName>
        <fullName evidence="5">FRIGIDA-like protein</fullName>
    </recommendedName>
</protein>
<dbReference type="InterPro" id="IPR012474">
    <property type="entry name" value="Frigida"/>
</dbReference>
<dbReference type="GO" id="GO:0009908">
    <property type="term" value="P:flower development"/>
    <property type="evidence" value="ECO:0007669"/>
    <property type="project" value="UniProtKB-KW"/>
</dbReference>
<dbReference type="PANTHER" id="PTHR31791:SF49">
    <property type="entry name" value="INACTIVE PROTEIN FRIGIDA"/>
    <property type="match status" value="1"/>
</dbReference>
<gene>
    <name evidence="7" type="primary">LOC107774410</name>
</gene>
<dbReference type="AlphaFoldDB" id="A0A1S3YB25"/>
<proteinExistence type="inferred from homology"/>
<evidence type="ECO:0000313" key="6">
    <source>
        <dbReference type="Proteomes" id="UP000790787"/>
    </source>
</evidence>
<dbReference type="PaxDb" id="4097-A0A1S3YB25"/>
<evidence type="ECO:0000256" key="5">
    <source>
        <dbReference type="RuleBase" id="RU364012"/>
    </source>
</evidence>
<evidence type="ECO:0000313" key="7">
    <source>
        <dbReference type="RefSeq" id="XP_016449415.1"/>
    </source>
</evidence>
<organism evidence="6 7">
    <name type="scientific">Nicotiana tabacum</name>
    <name type="common">Common tobacco</name>
    <dbReference type="NCBI Taxonomy" id="4097"/>
    <lineage>
        <taxon>Eukaryota</taxon>
        <taxon>Viridiplantae</taxon>
        <taxon>Streptophyta</taxon>
        <taxon>Embryophyta</taxon>
        <taxon>Tracheophyta</taxon>
        <taxon>Spermatophyta</taxon>
        <taxon>Magnoliopsida</taxon>
        <taxon>eudicotyledons</taxon>
        <taxon>Gunneridae</taxon>
        <taxon>Pentapetalae</taxon>
        <taxon>asterids</taxon>
        <taxon>lamiids</taxon>
        <taxon>Solanales</taxon>
        <taxon>Solanaceae</taxon>
        <taxon>Nicotianoideae</taxon>
        <taxon>Nicotianeae</taxon>
        <taxon>Nicotiana</taxon>
    </lineage>
</organism>
<reference evidence="7" key="2">
    <citation type="submission" date="2025-08" db="UniProtKB">
        <authorList>
            <consortium name="RefSeq"/>
        </authorList>
    </citation>
    <scope>IDENTIFICATION</scope>
</reference>
<comment type="similarity">
    <text evidence="1 5">Belongs to the Frigida family.</text>
</comment>
<name>A0A1S3YB25_TOBAC</name>
<dbReference type="PANTHER" id="PTHR31791">
    <property type="entry name" value="FRIGIDA-LIKE PROTEIN 3-RELATED"/>
    <property type="match status" value="1"/>
</dbReference>
<keyword evidence="2 5" id="KW-0217">Developmental protein</keyword>
<dbReference type="STRING" id="4097.A0A1S3YB25"/>
<keyword evidence="4 5" id="KW-0287">Flowering</keyword>
<reference evidence="6" key="1">
    <citation type="journal article" date="2014" name="Nat. Commun.">
        <title>The tobacco genome sequence and its comparison with those of tomato and potato.</title>
        <authorList>
            <person name="Sierro N."/>
            <person name="Battey J.N."/>
            <person name="Ouadi S."/>
            <person name="Bakaher N."/>
            <person name="Bovet L."/>
            <person name="Willig A."/>
            <person name="Goepfert S."/>
            <person name="Peitsch M.C."/>
            <person name="Ivanov N.V."/>
        </authorList>
    </citation>
    <scope>NUCLEOTIDE SEQUENCE [LARGE SCALE GENOMIC DNA]</scope>
</reference>
<evidence type="ECO:0000256" key="2">
    <source>
        <dbReference type="ARBA" id="ARBA00022473"/>
    </source>
</evidence>